<dbReference type="OrthoDB" id="545341at2759"/>
<proteinExistence type="predicted"/>
<evidence type="ECO:0000256" key="1">
    <source>
        <dbReference type="SAM" id="MobiDB-lite"/>
    </source>
</evidence>
<gene>
    <name evidence="2" type="ORF">HYH03_011821</name>
</gene>
<reference evidence="2" key="1">
    <citation type="journal article" date="2020" name="bioRxiv">
        <title>Comparative genomics of Chlamydomonas.</title>
        <authorList>
            <person name="Craig R.J."/>
            <person name="Hasan A.R."/>
            <person name="Ness R.W."/>
            <person name="Keightley P.D."/>
        </authorList>
    </citation>
    <scope>NUCLEOTIDE SEQUENCE</scope>
    <source>
        <strain evidence="2">CCAP 11/70</strain>
    </source>
</reference>
<feature type="region of interest" description="Disordered" evidence="1">
    <location>
        <begin position="1"/>
        <end position="132"/>
    </location>
</feature>
<organism evidence="2 3">
    <name type="scientific">Edaphochlamys debaryana</name>
    <dbReference type="NCBI Taxonomy" id="47281"/>
    <lineage>
        <taxon>Eukaryota</taxon>
        <taxon>Viridiplantae</taxon>
        <taxon>Chlorophyta</taxon>
        <taxon>core chlorophytes</taxon>
        <taxon>Chlorophyceae</taxon>
        <taxon>CS clade</taxon>
        <taxon>Chlamydomonadales</taxon>
        <taxon>Chlamydomonadales incertae sedis</taxon>
        <taxon>Edaphochlamys</taxon>
    </lineage>
</organism>
<name>A0A836BW44_9CHLO</name>
<protein>
    <submittedName>
        <fullName evidence="2">Uncharacterized protein</fullName>
    </submittedName>
</protein>
<comment type="caution">
    <text evidence="2">The sequence shown here is derived from an EMBL/GenBank/DDBJ whole genome shotgun (WGS) entry which is preliminary data.</text>
</comment>
<evidence type="ECO:0000313" key="2">
    <source>
        <dbReference type="EMBL" id="KAG2489714.1"/>
    </source>
</evidence>
<keyword evidence="3" id="KW-1185">Reference proteome</keyword>
<feature type="compositionally biased region" description="Low complexity" evidence="1">
    <location>
        <begin position="104"/>
        <end position="115"/>
    </location>
</feature>
<accession>A0A836BW44</accession>
<dbReference type="AlphaFoldDB" id="A0A836BW44"/>
<dbReference type="EMBL" id="JAEHOE010000070">
    <property type="protein sequence ID" value="KAG2489714.1"/>
    <property type="molecule type" value="Genomic_DNA"/>
</dbReference>
<dbReference type="Proteomes" id="UP000612055">
    <property type="component" value="Unassembled WGS sequence"/>
</dbReference>
<evidence type="ECO:0000313" key="3">
    <source>
        <dbReference type="Proteomes" id="UP000612055"/>
    </source>
</evidence>
<sequence length="164" mass="16470">MDLLGNYSDSDDEDQAGEQKPAPGPSSMPAVKLRNTAPDPDAEPEQKPTGLFNPFADDDAGASAYGAGPSGSGPGSGSKRGVAQVTGSGLVRQPGPAKASRSSPAGPTAAGPKPAFNTALLPPQLRGRANVSTEDVEKMFTKGTLAARKAAAAAAEGRKEAAER</sequence>
<feature type="compositionally biased region" description="Gly residues" evidence="1">
    <location>
        <begin position="68"/>
        <end position="78"/>
    </location>
</feature>